<dbReference type="Proteomes" id="UP000468388">
    <property type="component" value="Unassembled WGS sequence"/>
</dbReference>
<evidence type="ECO:0008006" key="3">
    <source>
        <dbReference type="Google" id="ProtNLM"/>
    </source>
</evidence>
<protein>
    <recommendedName>
        <fullName evidence="3">HEPN domain-containing protein</fullName>
    </recommendedName>
</protein>
<dbReference type="EMBL" id="WRXO01000015">
    <property type="protein sequence ID" value="MVT45065.1"/>
    <property type="molecule type" value="Genomic_DNA"/>
</dbReference>
<reference evidence="1 2" key="1">
    <citation type="submission" date="2019-12" db="EMBL/GenBank/DDBJ databases">
        <title>The draft genomic sequence of strain Chitinophaga oryziterrae JCM 16595.</title>
        <authorList>
            <person name="Zhang X."/>
        </authorList>
    </citation>
    <scope>NUCLEOTIDE SEQUENCE [LARGE SCALE GENOMIC DNA]</scope>
    <source>
        <strain evidence="1 2">JCM 16595</strain>
    </source>
</reference>
<organism evidence="1 2">
    <name type="scientific">Chitinophaga oryziterrae</name>
    <dbReference type="NCBI Taxonomy" id="1031224"/>
    <lineage>
        <taxon>Bacteria</taxon>
        <taxon>Pseudomonadati</taxon>
        <taxon>Bacteroidota</taxon>
        <taxon>Chitinophagia</taxon>
        <taxon>Chitinophagales</taxon>
        <taxon>Chitinophagaceae</taxon>
        <taxon>Chitinophaga</taxon>
    </lineage>
</organism>
<dbReference type="AlphaFoldDB" id="A0A6N8JIK4"/>
<dbReference type="RefSeq" id="WP_157303850.1">
    <property type="nucleotide sequence ID" value="NZ_BAAAZB010000018.1"/>
</dbReference>
<evidence type="ECO:0000313" key="1">
    <source>
        <dbReference type="EMBL" id="MVT45065.1"/>
    </source>
</evidence>
<keyword evidence="2" id="KW-1185">Reference proteome</keyword>
<dbReference type="OrthoDB" id="634311at2"/>
<gene>
    <name evidence="1" type="ORF">GO495_31045</name>
</gene>
<name>A0A6N8JIK4_9BACT</name>
<comment type="caution">
    <text evidence="1">The sequence shown here is derived from an EMBL/GenBank/DDBJ whole genome shotgun (WGS) entry which is preliminary data.</text>
</comment>
<evidence type="ECO:0000313" key="2">
    <source>
        <dbReference type="Proteomes" id="UP000468388"/>
    </source>
</evidence>
<accession>A0A6N8JIK4</accession>
<proteinExistence type="predicted"/>
<sequence length="351" mass="41140">MLLRKIDFTEPTIQSKLDLSSFNANLSWNEYYASYAYVVYHTMQAVFEMPYPYNPHGKAILFLMRHTLELQLKRELAKKGGGVPYSAGFSEICNELGDDLPKEIRRLIAIINQDQDGYCYRYYLNPCTKSTYFNLGKVIETTDYFSVYEEMVNAGIYKAEPICPTLRSHEDWDLNFQVGNELQYWHLRFQYDYIIEILLEGILNETISLQKCYIPLLFLIRHAIELSLKSFVWDIEQFNGTDCGSSLCTEHRLVELYKAFEAFVGTLDSKKMDVEMQEELKHLRDQFNLHHETINTLDLYNELFRFPGDSLIEPRKIPLADLVALYYHSNSILTFNTETLVREGILERSSY</sequence>